<feature type="non-terminal residue" evidence="8">
    <location>
        <position position="1"/>
    </location>
</feature>
<name>A0A6P6L2K6_CARAU</name>
<organism evidence="7 8">
    <name type="scientific">Carassius auratus</name>
    <name type="common">Goldfish</name>
    <dbReference type="NCBI Taxonomy" id="7957"/>
    <lineage>
        <taxon>Eukaryota</taxon>
        <taxon>Metazoa</taxon>
        <taxon>Chordata</taxon>
        <taxon>Craniata</taxon>
        <taxon>Vertebrata</taxon>
        <taxon>Euteleostomi</taxon>
        <taxon>Actinopterygii</taxon>
        <taxon>Neopterygii</taxon>
        <taxon>Teleostei</taxon>
        <taxon>Ostariophysi</taxon>
        <taxon>Cypriniformes</taxon>
        <taxon>Cyprinidae</taxon>
        <taxon>Cyprininae</taxon>
        <taxon>Carassius</taxon>
    </lineage>
</organism>
<feature type="domain" description="DNA/RNA non-specific endonuclease/pyrophosphatase/phosphodiesterase" evidence="6">
    <location>
        <begin position="31"/>
        <end position="242"/>
    </location>
</feature>
<feature type="binding site" evidence="3">
    <location>
        <position position="127"/>
    </location>
    <ligand>
        <name>Mg(2+)</name>
        <dbReference type="ChEBI" id="CHEBI:18420"/>
        <note>catalytic</note>
    </ligand>
</feature>
<dbReference type="Proteomes" id="UP000515129">
    <property type="component" value="Chromosome 3"/>
</dbReference>
<evidence type="ECO:0000259" key="5">
    <source>
        <dbReference type="SMART" id="SM00477"/>
    </source>
</evidence>
<dbReference type="SMART" id="SM00477">
    <property type="entry name" value="NUC"/>
    <property type="match status" value="1"/>
</dbReference>
<dbReference type="InterPro" id="IPR040255">
    <property type="entry name" value="Non-specific_endonuclease"/>
</dbReference>
<keyword evidence="7" id="KW-1185">Reference proteome</keyword>
<dbReference type="PANTHER" id="PTHR13966">
    <property type="entry name" value="ENDONUCLEASE RELATED"/>
    <property type="match status" value="1"/>
</dbReference>
<dbReference type="GO" id="GO:0005743">
    <property type="term" value="C:mitochondrial inner membrane"/>
    <property type="evidence" value="ECO:0007669"/>
    <property type="project" value="TreeGrafter"/>
</dbReference>
<dbReference type="SMART" id="SM00892">
    <property type="entry name" value="Endonuclease_NS"/>
    <property type="match status" value="1"/>
</dbReference>
<reference evidence="8" key="1">
    <citation type="submission" date="2025-08" db="UniProtKB">
        <authorList>
            <consortium name="RefSeq"/>
        </authorList>
    </citation>
    <scope>IDENTIFICATION</scope>
    <source>
        <strain evidence="8">Wakin</strain>
        <tissue evidence="8">Muscle</tissue>
    </source>
</reference>
<dbReference type="InterPro" id="IPR044929">
    <property type="entry name" value="DNA/RNA_non-sp_Endonuclease_sf"/>
</dbReference>
<dbReference type="GeneID" id="113055676"/>
<proteinExistence type="inferred from homology"/>
<dbReference type="GO" id="GO:0004521">
    <property type="term" value="F:RNA endonuclease activity"/>
    <property type="evidence" value="ECO:0007669"/>
    <property type="project" value="TreeGrafter"/>
</dbReference>
<dbReference type="Gene3D" id="3.40.570.10">
    <property type="entry name" value="Extracellular Endonuclease, subunit A"/>
    <property type="match status" value="1"/>
</dbReference>
<dbReference type="GO" id="GO:0005634">
    <property type="term" value="C:nucleus"/>
    <property type="evidence" value="ECO:0007669"/>
    <property type="project" value="TreeGrafter"/>
</dbReference>
<dbReference type="OrthoDB" id="8955886at2759"/>
<evidence type="ECO:0000256" key="2">
    <source>
        <dbReference type="PIRSR" id="PIRSR640255-1"/>
    </source>
</evidence>
<feature type="domain" description="ENPP1-3/EXOG-like endonuclease/phosphodiesterase" evidence="5">
    <location>
        <begin position="32"/>
        <end position="226"/>
    </location>
</feature>
<dbReference type="KEGG" id="caua:113055676"/>
<dbReference type="GO" id="GO:0046872">
    <property type="term" value="F:metal ion binding"/>
    <property type="evidence" value="ECO:0007669"/>
    <property type="project" value="UniProtKB-KW"/>
</dbReference>
<dbReference type="InterPro" id="IPR044925">
    <property type="entry name" value="His-Me_finger_sf"/>
</dbReference>
<comment type="similarity">
    <text evidence="1">Belongs to the DNA/RNA non-specific endonuclease family.</text>
</comment>
<evidence type="ECO:0000256" key="3">
    <source>
        <dbReference type="PIRSR" id="PIRSR640255-2"/>
    </source>
</evidence>
<gene>
    <name evidence="8" type="primary">LOC113055676</name>
</gene>
<dbReference type="Pfam" id="PF01223">
    <property type="entry name" value="Endonuclease_NS"/>
    <property type="match status" value="1"/>
</dbReference>
<evidence type="ECO:0000259" key="6">
    <source>
        <dbReference type="SMART" id="SM00892"/>
    </source>
</evidence>
<dbReference type="RefSeq" id="XP_026077862.1">
    <property type="nucleotide sequence ID" value="XM_026222077.1"/>
</dbReference>
<dbReference type="InterPro" id="IPR020821">
    <property type="entry name" value="ENPP1-3/EXOG-like_nuc-like"/>
</dbReference>
<dbReference type="SUPFAM" id="SSF54060">
    <property type="entry name" value="His-Me finger endonucleases"/>
    <property type="match status" value="1"/>
</dbReference>
<keyword evidence="3" id="KW-0479">Metal-binding</keyword>
<evidence type="ECO:0000313" key="7">
    <source>
        <dbReference type="Proteomes" id="UP000515129"/>
    </source>
</evidence>
<accession>A0A6P6L2K6</accession>
<dbReference type="PANTHER" id="PTHR13966:SF5">
    <property type="entry name" value="ENDONUCLEASE G, MITOCHONDRIAL"/>
    <property type="match status" value="1"/>
</dbReference>
<feature type="compositionally biased region" description="Basic and acidic residues" evidence="4">
    <location>
        <begin position="204"/>
        <end position="245"/>
    </location>
</feature>
<feature type="active site" description="Proton acceptor" evidence="2">
    <location>
        <position position="96"/>
    </location>
</feature>
<evidence type="ECO:0000256" key="1">
    <source>
        <dbReference type="ARBA" id="ARBA00010052"/>
    </source>
</evidence>
<dbReference type="AlphaFoldDB" id="A0A6P6L2K6"/>
<dbReference type="InterPro" id="IPR001604">
    <property type="entry name" value="Endo_G_ENPP1-like_dom"/>
</dbReference>
<dbReference type="GO" id="GO:0000014">
    <property type="term" value="F:single-stranded DNA endodeoxyribonuclease activity"/>
    <property type="evidence" value="ECO:0007669"/>
    <property type="project" value="TreeGrafter"/>
</dbReference>
<protein>
    <submittedName>
        <fullName evidence="8">Endonuclease G, mitochondrial-like</fullName>
    </submittedName>
</protein>
<evidence type="ECO:0000256" key="4">
    <source>
        <dbReference type="SAM" id="MobiDB-lite"/>
    </source>
</evidence>
<sequence>VILPGKVKSEAKDRPTYKLIDSIPFLREVRKKKSYVMLYNSQTRNATWVYEILNKSTLAGTQSRKRDLKFKDELFEPLYEAANIEECDESEYEQGHLASAANHKWCQEAYEDTFILSNIAPQVPYLNQNLWKELENHCQAKINNSSDIRNVHVYSGPIYPQCDKRKKAERVKSWRKKIVPTHFFKVIIIEHENGTVELECYKMPNEEPKNKNKKEKDKNKQEQDKNKQSKDKNKQEKDKNKQSKDKNRHSKDKNKQEKDKNKIVLKDYIVPIKEIEAESGLTFTESSCTEGEVDITRKVKLVGGNGNEGSCSAEIKVTICTPLTNHNDFVYM</sequence>
<dbReference type="GO" id="GO:0003676">
    <property type="term" value="F:nucleic acid binding"/>
    <property type="evidence" value="ECO:0007669"/>
    <property type="project" value="InterPro"/>
</dbReference>
<evidence type="ECO:0000313" key="8">
    <source>
        <dbReference type="RefSeq" id="XP_026077862.1"/>
    </source>
</evidence>
<dbReference type="GO" id="GO:0006309">
    <property type="term" value="P:apoptotic DNA fragmentation"/>
    <property type="evidence" value="ECO:0007669"/>
    <property type="project" value="TreeGrafter"/>
</dbReference>
<feature type="region of interest" description="Disordered" evidence="4">
    <location>
        <begin position="203"/>
        <end position="259"/>
    </location>
</feature>